<dbReference type="CDD" id="cd00198">
    <property type="entry name" value="vWFA"/>
    <property type="match status" value="1"/>
</dbReference>
<dbReference type="AlphaFoldDB" id="A0A8J3YMM5"/>
<evidence type="ECO:0000313" key="5">
    <source>
        <dbReference type="Proteomes" id="UP000619260"/>
    </source>
</evidence>
<name>A0A8J3YMM5_9ACTN</name>
<dbReference type="Gene3D" id="3.40.50.410">
    <property type="entry name" value="von Willebrand factor, type A domain"/>
    <property type="match status" value="1"/>
</dbReference>
<protein>
    <recommendedName>
        <fullName evidence="3">VWFA domain-containing protein</fullName>
    </recommendedName>
</protein>
<reference evidence="4" key="1">
    <citation type="submission" date="2021-01" db="EMBL/GenBank/DDBJ databases">
        <title>Whole genome shotgun sequence of Virgisporangium aliadipatigenens NBRC 105644.</title>
        <authorList>
            <person name="Komaki H."/>
            <person name="Tamura T."/>
        </authorList>
    </citation>
    <scope>NUCLEOTIDE SEQUENCE</scope>
    <source>
        <strain evidence="4">NBRC 105644</strain>
    </source>
</reference>
<evidence type="ECO:0000256" key="1">
    <source>
        <dbReference type="SAM" id="MobiDB-lite"/>
    </source>
</evidence>
<evidence type="ECO:0000313" key="4">
    <source>
        <dbReference type="EMBL" id="GIJ48329.1"/>
    </source>
</evidence>
<feature type="chain" id="PRO_5035181432" description="VWFA domain-containing protein" evidence="2">
    <location>
        <begin position="31"/>
        <end position="495"/>
    </location>
</feature>
<evidence type="ECO:0000259" key="3">
    <source>
        <dbReference type="PROSITE" id="PS50234"/>
    </source>
</evidence>
<dbReference type="Proteomes" id="UP000619260">
    <property type="component" value="Unassembled WGS sequence"/>
</dbReference>
<accession>A0A8J3YMM5</accession>
<keyword evidence="2" id="KW-0732">Signal</keyword>
<feature type="domain" description="VWFA" evidence="3">
    <location>
        <begin position="49"/>
        <end position="235"/>
    </location>
</feature>
<sequence length="495" mass="52131">MFRSPSTRLWSGICAAAIAAVIGFGPPASAAPSLEDVYRQLGIDRIGAEYVVVVDTSASMRAGDLYESVRGSLREFFAALAPDDRVSLIAMADRATPLWEGAVGRAPGEIVSRLPATPDGAFTDIGAGIDAAVTSLEKRSTAQVAGVVLLTDGRHDPAAGSPFPLTEGFAWQELTARAAKLPQRISSFAVQLRGADGAALLGKVFPSTQVLDPSDVDRLTTRLGAPKAAVLADKARSLLAADLAATVSVEWPDEVRSLGEHTARLSVRVRSSATRLPLELSAIRVSSSAPGVRVRAPEGTVEVPPGGTAEVPLDIEWDAGALSWKPWHVEKRAIPLRLGATVSTPWHEPLRRDLALTPAPTLTGAEVAGTGSAQRGSGQFWLLAIAVLAVCIIAARRWRWIRLHPVPGGTLVATPAGADRSGGSVPLQRRRMPISAAKLGISGSGAVAGRRAGARSEPYLEISYSPDGTPQRLDTRTCPPDGSVSFDDVRFEWRS</sequence>
<comment type="caution">
    <text evidence="4">The sequence shown here is derived from an EMBL/GenBank/DDBJ whole genome shotgun (WGS) entry which is preliminary data.</text>
</comment>
<feature type="signal peptide" evidence="2">
    <location>
        <begin position="1"/>
        <end position="30"/>
    </location>
</feature>
<organism evidence="4 5">
    <name type="scientific">Virgisporangium aliadipatigenens</name>
    <dbReference type="NCBI Taxonomy" id="741659"/>
    <lineage>
        <taxon>Bacteria</taxon>
        <taxon>Bacillati</taxon>
        <taxon>Actinomycetota</taxon>
        <taxon>Actinomycetes</taxon>
        <taxon>Micromonosporales</taxon>
        <taxon>Micromonosporaceae</taxon>
        <taxon>Virgisporangium</taxon>
    </lineage>
</organism>
<proteinExistence type="predicted"/>
<dbReference type="RefSeq" id="WP_203901821.1">
    <property type="nucleotide sequence ID" value="NZ_BOPF01000020.1"/>
</dbReference>
<gene>
    <name evidence="4" type="ORF">Val02_52150</name>
</gene>
<dbReference type="InterPro" id="IPR002035">
    <property type="entry name" value="VWF_A"/>
</dbReference>
<keyword evidence="5" id="KW-1185">Reference proteome</keyword>
<dbReference type="Pfam" id="PF13519">
    <property type="entry name" value="VWA_2"/>
    <property type="match status" value="1"/>
</dbReference>
<dbReference type="PROSITE" id="PS50234">
    <property type="entry name" value="VWFA"/>
    <property type="match status" value="1"/>
</dbReference>
<dbReference type="InterPro" id="IPR036465">
    <property type="entry name" value="vWFA_dom_sf"/>
</dbReference>
<evidence type="ECO:0000256" key="2">
    <source>
        <dbReference type="SAM" id="SignalP"/>
    </source>
</evidence>
<dbReference type="SMART" id="SM00327">
    <property type="entry name" value="VWA"/>
    <property type="match status" value="1"/>
</dbReference>
<dbReference type="SUPFAM" id="SSF53300">
    <property type="entry name" value="vWA-like"/>
    <property type="match status" value="1"/>
</dbReference>
<dbReference type="EMBL" id="BOPF01000020">
    <property type="protein sequence ID" value="GIJ48329.1"/>
    <property type="molecule type" value="Genomic_DNA"/>
</dbReference>
<feature type="region of interest" description="Disordered" evidence="1">
    <location>
        <begin position="461"/>
        <end position="481"/>
    </location>
</feature>